<name>A0AAJ0BBD7_9PEZI</name>
<reference evidence="2" key="1">
    <citation type="submission" date="2023-06" db="EMBL/GenBank/DDBJ databases">
        <title>Genome-scale phylogeny and comparative genomics of the fungal order Sordariales.</title>
        <authorList>
            <consortium name="Lawrence Berkeley National Laboratory"/>
            <person name="Hensen N."/>
            <person name="Bonometti L."/>
            <person name="Westerberg I."/>
            <person name="Brannstrom I.O."/>
            <person name="Guillou S."/>
            <person name="Cros-Aarteil S."/>
            <person name="Calhoun S."/>
            <person name="Haridas S."/>
            <person name="Kuo A."/>
            <person name="Mondo S."/>
            <person name="Pangilinan J."/>
            <person name="Riley R."/>
            <person name="Labutti K."/>
            <person name="Andreopoulos B."/>
            <person name="Lipzen A."/>
            <person name="Chen C."/>
            <person name="Yanf M."/>
            <person name="Daum C."/>
            <person name="Ng V."/>
            <person name="Clum A."/>
            <person name="Steindorff A."/>
            <person name="Ohm R."/>
            <person name="Martin F."/>
            <person name="Silar P."/>
            <person name="Natvig D."/>
            <person name="Lalanne C."/>
            <person name="Gautier V."/>
            <person name="Ament-Velasquez S.L."/>
            <person name="Kruys A."/>
            <person name="Hutchinson M.I."/>
            <person name="Powell A.J."/>
            <person name="Barry K."/>
            <person name="Miller A.N."/>
            <person name="Grigoriev I.V."/>
            <person name="Debuchy R."/>
            <person name="Gladieux P."/>
            <person name="Thoren M.H."/>
            <person name="Johannesson H."/>
        </authorList>
    </citation>
    <scope>NUCLEOTIDE SEQUENCE</scope>
    <source>
        <strain evidence="2">PSN4</strain>
    </source>
</reference>
<proteinExistence type="predicted"/>
<gene>
    <name evidence="2" type="ORF">QBC47DRAFT_403589</name>
</gene>
<dbReference type="InterPro" id="IPR001810">
    <property type="entry name" value="F-box_dom"/>
</dbReference>
<keyword evidence="3" id="KW-1185">Reference proteome</keyword>
<dbReference type="AlphaFoldDB" id="A0AAJ0BBD7"/>
<evidence type="ECO:0000259" key="1">
    <source>
        <dbReference type="Pfam" id="PF12937"/>
    </source>
</evidence>
<protein>
    <recommendedName>
        <fullName evidence="1">F-box domain-containing protein</fullName>
    </recommendedName>
</protein>
<organism evidence="2 3">
    <name type="scientific">Echria macrotheca</name>
    <dbReference type="NCBI Taxonomy" id="438768"/>
    <lineage>
        <taxon>Eukaryota</taxon>
        <taxon>Fungi</taxon>
        <taxon>Dikarya</taxon>
        <taxon>Ascomycota</taxon>
        <taxon>Pezizomycotina</taxon>
        <taxon>Sordariomycetes</taxon>
        <taxon>Sordariomycetidae</taxon>
        <taxon>Sordariales</taxon>
        <taxon>Schizotheciaceae</taxon>
        <taxon>Echria</taxon>
    </lineage>
</organism>
<evidence type="ECO:0000313" key="2">
    <source>
        <dbReference type="EMBL" id="KAK1754204.1"/>
    </source>
</evidence>
<dbReference type="Pfam" id="PF12937">
    <property type="entry name" value="F-box-like"/>
    <property type="match status" value="1"/>
</dbReference>
<evidence type="ECO:0000313" key="3">
    <source>
        <dbReference type="Proteomes" id="UP001239445"/>
    </source>
</evidence>
<comment type="caution">
    <text evidence="2">The sequence shown here is derived from an EMBL/GenBank/DDBJ whole genome shotgun (WGS) entry which is preliminary data.</text>
</comment>
<dbReference type="EMBL" id="MU839836">
    <property type="protein sequence ID" value="KAK1754204.1"/>
    <property type="molecule type" value="Genomic_DNA"/>
</dbReference>
<sequence length="666" mass="76036">MSTISQTLENLSLTSPFERLPDEVLLQIVEYLAPEPVPVNSRNQLRYRTGKRWDGFFTDRTNLHRVCLVNRRLNRIATPLVYRTIFLSRPQSLRRLFLTLLFDPPRASLIRHVNSAVDLETAWSHWSQEAASELPAALESSFLHRQQGGFMALELVAWRSWLQLHVQAGNRDNNLPAIIFCAILSLANRLESLGFLSEGPQPGHRRPDLWNWFLDEHHRFAQWGMSIPPVLENVRGGDFTPDTSLGLPRWPPPFLREVALECSFGDRGSIFIDLDIVPHMDALQHASLLKTCGFSQQPLHLLKPSVIRGLDGIEHGTARNYFDGLLRIPSVADASPSVHRHIEVLKSLAHSVTPQDLDHDALKQLSRQVETFPLDWSPRLTTLAKSMTVTIESLDLIRADLIEKKMNMLNVRSLTVRDEPTPCDLFSRRANRGTAKSILEKRILQLDTPWDHLESLELLIKSSPSSDGICFGKHGLSGFDRLSDLKRLRLPMEALFGCTANLRKVFGGGIYAPMGMDKSRQMALIDSPVYYDEGETLEDIIEHLPPDLATLHLIDWYEEYTEPRELLPVRLDVGGWPRLDVDWITRLAELQQGIVEALGKLAKCLKNTRPTVKRVVFQVHRFDGRFDDPAANKLWMEWGMRKDGQKALRKLYRWQGIEFKVVSRNT</sequence>
<accession>A0AAJ0BBD7</accession>
<dbReference type="Proteomes" id="UP001239445">
    <property type="component" value="Unassembled WGS sequence"/>
</dbReference>
<dbReference type="Gene3D" id="1.20.1280.50">
    <property type="match status" value="1"/>
</dbReference>
<feature type="domain" description="F-box" evidence="1">
    <location>
        <begin position="17"/>
        <end position="87"/>
    </location>
</feature>